<organism evidence="5 6">
    <name type="scientific">Amnibacterium setariae</name>
    <dbReference type="NCBI Taxonomy" id="2306585"/>
    <lineage>
        <taxon>Bacteria</taxon>
        <taxon>Bacillati</taxon>
        <taxon>Actinomycetota</taxon>
        <taxon>Actinomycetes</taxon>
        <taxon>Micrococcales</taxon>
        <taxon>Microbacteriaceae</taxon>
        <taxon>Amnibacterium</taxon>
    </lineage>
</organism>
<keyword evidence="3" id="KW-0812">Transmembrane</keyword>
<dbReference type="Pfam" id="PF13490">
    <property type="entry name" value="zf-HC2"/>
    <property type="match status" value="1"/>
</dbReference>
<dbReference type="Proteomes" id="UP000265742">
    <property type="component" value="Unassembled WGS sequence"/>
</dbReference>
<comment type="caution">
    <text evidence="5">The sequence shown here is derived from an EMBL/GenBank/DDBJ whole genome shotgun (WGS) entry which is preliminary data.</text>
</comment>
<evidence type="ECO:0000256" key="1">
    <source>
        <dbReference type="ARBA" id="ARBA00023015"/>
    </source>
</evidence>
<dbReference type="Gene3D" id="1.10.10.1320">
    <property type="entry name" value="Anti-sigma factor, zinc-finger domain"/>
    <property type="match status" value="1"/>
</dbReference>
<dbReference type="OrthoDB" id="5242431at2"/>
<reference evidence="6" key="1">
    <citation type="submission" date="2018-09" db="EMBL/GenBank/DDBJ databases">
        <authorList>
            <person name="Kim I."/>
        </authorList>
    </citation>
    <scope>NUCLEOTIDE SEQUENCE [LARGE SCALE GENOMIC DNA]</scope>
    <source>
        <strain evidence="6">DD4a</strain>
    </source>
</reference>
<gene>
    <name evidence="5" type="ORF">D1781_09560</name>
</gene>
<proteinExistence type="predicted"/>
<dbReference type="InterPro" id="IPR027383">
    <property type="entry name" value="Znf_put"/>
</dbReference>
<keyword evidence="3" id="KW-1133">Transmembrane helix</keyword>
<evidence type="ECO:0000313" key="5">
    <source>
        <dbReference type="EMBL" id="RIX27780.1"/>
    </source>
</evidence>
<dbReference type="AlphaFoldDB" id="A0A3A1TVD4"/>
<keyword evidence="1" id="KW-0805">Transcription regulation</keyword>
<dbReference type="InterPro" id="IPR041916">
    <property type="entry name" value="Anti_sigma_zinc_sf"/>
</dbReference>
<dbReference type="RefSeq" id="WP_119482089.1">
    <property type="nucleotide sequence ID" value="NZ_QXTG01000002.1"/>
</dbReference>
<evidence type="ECO:0000256" key="3">
    <source>
        <dbReference type="SAM" id="Phobius"/>
    </source>
</evidence>
<feature type="transmembrane region" description="Helical" evidence="3">
    <location>
        <begin position="95"/>
        <end position="116"/>
    </location>
</feature>
<keyword evidence="6" id="KW-1185">Reference proteome</keyword>
<feature type="domain" description="Putative zinc-finger" evidence="4">
    <location>
        <begin position="10"/>
        <end position="35"/>
    </location>
</feature>
<accession>A0A3A1TVD4</accession>
<dbReference type="EMBL" id="QXTG01000002">
    <property type="protein sequence ID" value="RIX27780.1"/>
    <property type="molecule type" value="Genomic_DNA"/>
</dbReference>
<sequence length="234" mass="24725">MTESIHDWDGAYVLGALEPAERRRYEEHLATCSACSKSVRELAGLPGILGRLDLDEALALRDLPDEGALRDEAHAVGRAAGVARRVRLRRRRTRLATALVLVGVLAVGSLGGWSIVRSLQPTARPAAIERPLTEVGGSHLTASMTVTPVGWGTRFDWSCAYGAAVDDHADDYAPVSYSLVVHTDGGTASTVATWTSDAGEARGLVASSAIPADAIRSIDIRVTGSAEPLATARF</sequence>
<evidence type="ECO:0000259" key="4">
    <source>
        <dbReference type="Pfam" id="PF13490"/>
    </source>
</evidence>
<evidence type="ECO:0000256" key="2">
    <source>
        <dbReference type="ARBA" id="ARBA00023163"/>
    </source>
</evidence>
<keyword evidence="2" id="KW-0804">Transcription</keyword>
<protein>
    <submittedName>
        <fullName evidence="5">Zf-HC2 domain-containing protein</fullName>
    </submittedName>
</protein>
<keyword evidence="3" id="KW-0472">Membrane</keyword>
<name>A0A3A1TVD4_9MICO</name>
<evidence type="ECO:0000313" key="6">
    <source>
        <dbReference type="Proteomes" id="UP000265742"/>
    </source>
</evidence>